<dbReference type="PROSITE" id="PS50198">
    <property type="entry name" value="PPIC_PPIASE_2"/>
    <property type="match status" value="1"/>
</dbReference>
<dbReference type="InterPro" id="IPR050245">
    <property type="entry name" value="PrsA_foldase"/>
</dbReference>
<dbReference type="PROSITE" id="PS51257">
    <property type="entry name" value="PROKAR_LIPOPROTEIN"/>
    <property type="match status" value="1"/>
</dbReference>
<dbReference type="PANTHER" id="PTHR47245">
    <property type="entry name" value="PEPTIDYLPROLYL ISOMERASE"/>
    <property type="match status" value="1"/>
</dbReference>
<keyword evidence="1 4" id="KW-0413">Isomerase</keyword>
<dbReference type="EMBL" id="DWZJ01000001">
    <property type="protein sequence ID" value="HJB12087.1"/>
    <property type="molecule type" value="Genomic_DNA"/>
</dbReference>
<dbReference type="SUPFAM" id="SSF54534">
    <property type="entry name" value="FKBP-like"/>
    <property type="match status" value="1"/>
</dbReference>
<feature type="domain" description="PpiC" evidence="3">
    <location>
        <begin position="193"/>
        <end position="302"/>
    </location>
</feature>
<comment type="caution">
    <text evidence="4">The sequence shown here is derived from an EMBL/GenBank/DDBJ whole genome shotgun (WGS) entry which is preliminary data.</text>
</comment>
<dbReference type="InterPro" id="IPR046357">
    <property type="entry name" value="PPIase_dom_sf"/>
</dbReference>
<gene>
    <name evidence="4" type="ORF">H9787_00080</name>
</gene>
<evidence type="ECO:0000256" key="2">
    <source>
        <dbReference type="SAM" id="SignalP"/>
    </source>
</evidence>
<feature type="chain" id="PRO_5038593095" evidence="2">
    <location>
        <begin position="20"/>
        <end position="359"/>
    </location>
</feature>
<feature type="signal peptide" evidence="2">
    <location>
        <begin position="1"/>
        <end position="19"/>
    </location>
</feature>
<proteinExistence type="predicted"/>
<dbReference type="AlphaFoldDB" id="A0A9D2LG84"/>
<dbReference type="GO" id="GO:0003755">
    <property type="term" value="F:peptidyl-prolyl cis-trans isomerase activity"/>
    <property type="evidence" value="ECO:0007669"/>
    <property type="project" value="UniProtKB-KW"/>
</dbReference>
<protein>
    <submittedName>
        <fullName evidence="4">Peptidylprolyl isomerase</fullName>
    </submittedName>
</protein>
<dbReference type="Proteomes" id="UP000823824">
    <property type="component" value="Unassembled WGS sequence"/>
</dbReference>
<dbReference type="PANTHER" id="PTHR47245:SF2">
    <property type="entry name" value="PEPTIDYL-PROLYL CIS-TRANS ISOMERASE HP_0175-RELATED"/>
    <property type="match status" value="1"/>
</dbReference>
<organism evidence="4 5">
    <name type="scientific">Candidatus Oscillibacter excrementigallinarum</name>
    <dbReference type="NCBI Taxonomy" id="2838716"/>
    <lineage>
        <taxon>Bacteria</taxon>
        <taxon>Bacillati</taxon>
        <taxon>Bacillota</taxon>
        <taxon>Clostridia</taxon>
        <taxon>Eubacteriales</taxon>
        <taxon>Oscillospiraceae</taxon>
        <taxon>Oscillibacter</taxon>
    </lineage>
</organism>
<reference evidence="4" key="1">
    <citation type="journal article" date="2021" name="PeerJ">
        <title>Extensive microbial diversity within the chicken gut microbiome revealed by metagenomics and culture.</title>
        <authorList>
            <person name="Gilroy R."/>
            <person name="Ravi A."/>
            <person name="Getino M."/>
            <person name="Pursley I."/>
            <person name="Horton D.L."/>
            <person name="Alikhan N.F."/>
            <person name="Baker D."/>
            <person name="Gharbi K."/>
            <person name="Hall N."/>
            <person name="Watson M."/>
            <person name="Adriaenssens E.M."/>
            <person name="Foster-Nyarko E."/>
            <person name="Jarju S."/>
            <person name="Secka A."/>
            <person name="Antonio M."/>
            <person name="Oren A."/>
            <person name="Chaudhuri R.R."/>
            <person name="La Ragione R."/>
            <person name="Hildebrand F."/>
            <person name="Pallen M.J."/>
        </authorList>
    </citation>
    <scope>NUCLEOTIDE SEQUENCE</scope>
    <source>
        <strain evidence="4">ChiBcec18-1249</strain>
    </source>
</reference>
<dbReference type="Gene3D" id="3.10.50.40">
    <property type="match status" value="1"/>
</dbReference>
<evidence type="ECO:0000259" key="3">
    <source>
        <dbReference type="PROSITE" id="PS50198"/>
    </source>
</evidence>
<accession>A0A9D2LG84</accession>
<evidence type="ECO:0000256" key="1">
    <source>
        <dbReference type="PROSITE-ProRule" id="PRU00278"/>
    </source>
</evidence>
<dbReference type="Pfam" id="PF00639">
    <property type="entry name" value="Rotamase"/>
    <property type="match status" value="1"/>
</dbReference>
<evidence type="ECO:0000313" key="5">
    <source>
        <dbReference type="Proteomes" id="UP000823824"/>
    </source>
</evidence>
<reference evidence="4" key="2">
    <citation type="submission" date="2021-04" db="EMBL/GenBank/DDBJ databases">
        <authorList>
            <person name="Gilroy R."/>
        </authorList>
    </citation>
    <scope>NUCLEOTIDE SEQUENCE</scope>
    <source>
        <strain evidence="4">ChiBcec18-1249</strain>
    </source>
</reference>
<keyword evidence="2" id="KW-0732">Signal</keyword>
<sequence>MKRTLALCLTLAAALTLTACGGGPQEEGLFYQASGIRPDAVLLSVNSRDVTAQRYLYWLAYACDYIAEYYDSGDGIQWADTVSGQSLEDYAMDRALQSAALYATVESWAEDYGCTITQEDRDAMDREWAARVAQYGGEDAYLAVLAPMGLDRAGAEAISADYYLYKHLYDLYATEGSELAPAERDLETFAQEQGYLTVDHIWISTAAADPADPEAVAACRARAEEAFSKLNGSADPVHDFAVLAETYSDEPNRDQHPDGYTFTAGDGTLPAACEEAAMILEEGQFSGVVEAEDGFYLLLRKPVDLDAVAPDYFDALLQAGAESAEISTTRAYDTLDVSSFYAALTEARAELSPSGTEAA</sequence>
<keyword evidence="1" id="KW-0697">Rotamase</keyword>
<name>A0A9D2LG84_9FIRM</name>
<evidence type="ECO:0000313" key="4">
    <source>
        <dbReference type="EMBL" id="HJB12087.1"/>
    </source>
</evidence>
<dbReference type="InterPro" id="IPR000297">
    <property type="entry name" value="PPIase_PpiC"/>
</dbReference>